<comment type="caution">
    <text evidence="1">The sequence shown here is derived from an EMBL/GenBank/DDBJ whole genome shotgun (WGS) entry which is preliminary data.</text>
</comment>
<accession>A0ABT9KS92</accession>
<sequence>MCAGSADLTRVHVLHHGRLAEHGSHNELMAAQGRYAAMFAAQAAQYAPTDTIPRPGSPTVTDPA</sequence>
<dbReference type="RefSeq" id="WP_220046679.1">
    <property type="nucleotide sequence ID" value="NZ_JAURUE010000001.1"/>
</dbReference>
<evidence type="ECO:0000313" key="1">
    <source>
        <dbReference type="EMBL" id="MDP9611310.1"/>
    </source>
</evidence>
<dbReference type="EMBL" id="JAURUE010000001">
    <property type="protein sequence ID" value="MDP9611310.1"/>
    <property type="molecule type" value="Genomic_DNA"/>
</dbReference>
<organism evidence="1 2">
    <name type="scientific">Streptomyces demainii</name>
    <dbReference type="NCBI Taxonomy" id="588122"/>
    <lineage>
        <taxon>Bacteria</taxon>
        <taxon>Bacillati</taxon>
        <taxon>Actinomycetota</taxon>
        <taxon>Actinomycetes</taxon>
        <taxon>Kitasatosporales</taxon>
        <taxon>Streptomycetaceae</taxon>
        <taxon>Streptomyces</taxon>
    </lineage>
</organism>
<reference evidence="1 2" key="1">
    <citation type="submission" date="2023-07" db="EMBL/GenBank/DDBJ databases">
        <title>Sequencing the genomes of 1000 actinobacteria strains.</title>
        <authorList>
            <person name="Klenk H.-P."/>
        </authorList>
    </citation>
    <scope>NUCLEOTIDE SEQUENCE [LARGE SCALE GENOMIC DNA]</scope>
    <source>
        <strain evidence="1 2">DSM 41600</strain>
    </source>
</reference>
<gene>
    <name evidence="1" type="ORF">JOF35_003587</name>
</gene>
<keyword evidence="2" id="KW-1185">Reference proteome</keyword>
<dbReference type="InterPro" id="IPR027417">
    <property type="entry name" value="P-loop_NTPase"/>
</dbReference>
<evidence type="ECO:0000313" key="2">
    <source>
        <dbReference type="Proteomes" id="UP001234880"/>
    </source>
</evidence>
<proteinExistence type="predicted"/>
<dbReference type="Proteomes" id="UP001234880">
    <property type="component" value="Unassembled WGS sequence"/>
</dbReference>
<dbReference type="SUPFAM" id="SSF52540">
    <property type="entry name" value="P-loop containing nucleoside triphosphate hydrolases"/>
    <property type="match status" value="1"/>
</dbReference>
<protein>
    <submittedName>
        <fullName evidence="1">ABC-type transport system involved in cytochrome bd biosynthesis fused ATPase/permease subunit</fullName>
    </submittedName>
</protein>
<dbReference type="Gene3D" id="3.40.50.300">
    <property type="entry name" value="P-loop containing nucleotide triphosphate hydrolases"/>
    <property type="match status" value="1"/>
</dbReference>
<name>A0ABT9KS92_9ACTN</name>